<dbReference type="EMBL" id="BARU01003303">
    <property type="protein sequence ID" value="GAH22471.1"/>
    <property type="molecule type" value="Genomic_DNA"/>
</dbReference>
<reference evidence="1" key="1">
    <citation type="journal article" date="2014" name="Front. Microbiol.">
        <title>High frequency of phylogenetically diverse reductive dehalogenase-homologous genes in deep subseafloor sedimentary metagenomes.</title>
        <authorList>
            <person name="Kawai M."/>
            <person name="Futagami T."/>
            <person name="Toyoda A."/>
            <person name="Takaki Y."/>
            <person name="Nishi S."/>
            <person name="Hori S."/>
            <person name="Arai W."/>
            <person name="Tsubouchi T."/>
            <person name="Morono Y."/>
            <person name="Uchiyama I."/>
            <person name="Ito T."/>
            <person name="Fujiyama A."/>
            <person name="Inagaki F."/>
            <person name="Takami H."/>
        </authorList>
    </citation>
    <scope>NUCLEOTIDE SEQUENCE</scope>
    <source>
        <strain evidence="1">Expedition CK06-06</strain>
    </source>
</reference>
<comment type="caution">
    <text evidence="1">The sequence shown here is derived from an EMBL/GenBank/DDBJ whole genome shotgun (WGS) entry which is preliminary data.</text>
</comment>
<proteinExistence type="predicted"/>
<feature type="non-terminal residue" evidence="1">
    <location>
        <position position="1"/>
    </location>
</feature>
<dbReference type="AlphaFoldDB" id="X1DNF7"/>
<sequence>ECKKYNVYIGIENHFDLPSKRLVNLVSRIKDEHIGLIFDTTNHLAFIEKPEDTLKLFMPNLISVHIKDYLVQKVEAGYLISGTILGEGRLGIRKVLNKIFYSNKLFSIILEMTIKRKTGQNISEVVNWERKAVEKSAYYLNSICDDFKNSFEKF</sequence>
<dbReference type="InterPro" id="IPR036237">
    <property type="entry name" value="Xyl_isomerase-like_sf"/>
</dbReference>
<accession>X1DNF7</accession>
<name>X1DNF7_9ZZZZ</name>
<evidence type="ECO:0000313" key="1">
    <source>
        <dbReference type="EMBL" id="GAH22471.1"/>
    </source>
</evidence>
<protein>
    <submittedName>
        <fullName evidence="1">Uncharacterized protein</fullName>
    </submittedName>
</protein>
<dbReference type="Gene3D" id="3.20.20.150">
    <property type="entry name" value="Divalent-metal-dependent TIM barrel enzymes"/>
    <property type="match status" value="1"/>
</dbReference>
<dbReference type="SUPFAM" id="SSF51658">
    <property type="entry name" value="Xylose isomerase-like"/>
    <property type="match status" value="1"/>
</dbReference>
<organism evidence="1">
    <name type="scientific">marine sediment metagenome</name>
    <dbReference type="NCBI Taxonomy" id="412755"/>
    <lineage>
        <taxon>unclassified sequences</taxon>
        <taxon>metagenomes</taxon>
        <taxon>ecological metagenomes</taxon>
    </lineage>
</organism>
<gene>
    <name evidence="1" type="ORF">S03H2_07234</name>
</gene>